<accession>A0ACC2TYV2</accession>
<gene>
    <name evidence="1" type="primary">NABP2_2</name>
    <name evidence="1" type="ORF">DSO57_1031191</name>
</gene>
<evidence type="ECO:0000313" key="1">
    <source>
        <dbReference type="EMBL" id="KAJ9079858.1"/>
    </source>
</evidence>
<dbReference type="Proteomes" id="UP001165960">
    <property type="component" value="Unassembled WGS sequence"/>
</dbReference>
<reference evidence="1" key="1">
    <citation type="submission" date="2022-04" db="EMBL/GenBank/DDBJ databases">
        <title>Genome of the entomopathogenic fungus Entomophthora muscae.</title>
        <authorList>
            <person name="Elya C."/>
            <person name="Lovett B.R."/>
            <person name="Lee E."/>
            <person name="Macias A.M."/>
            <person name="Hajek A.E."/>
            <person name="De Bivort B.L."/>
            <person name="Kasson M.T."/>
            <person name="De Fine Licht H.H."/>
            <person name="Stajich J.E."/>
        </authorList>
    </citation>
    <scope>NUCLEOTIDE SEQUENCE</scope>
    <source>
        <strain evidence="1">Berkeley</strain>
    </source>
</reference>
<sequence length="176" mass="19937">MSYHTDHVSHPGTTPLNVVKLGGPETEHLVIVIAAKEVVEKPNMPIIYNFDVADVSGQIRLCIYGPDGLDINEGDVLLLRGCFVKQFADFIYLNMSRSGKVIRIRSFTLLFSEMPNLSREFEIPEDYQPPRKLMNGNNKMHSGAPTSSRPSYTPYTRGQSNSSKYYSHQRSNRDRI</sequence>
<name>A0ACC2TYV2_9FUNG</name>
<dbReference type="EMBL" id="QTSX02001642">
    <property type="protein sequence ID" value="KAJ9079858.1"/>
    <property type="molecule type" value="Genomic_DNA"/>
</dbReference>
<keyword evidence="2" id="KW-1185">Reference proteome</keyword>
<organism evidence="1 2">
    <name type="scientific">Entomophthora muscae</name>
    <dbReference type="NCBI Taxonomy" id="34485"/>
    <lineage>
        <taxon>Eukaryota</taxon>
        <taxon>Fungi</taxon>
        <taxon>Fungi incertae sedis</taxon>
        <taxon>Zoopagomycota</taxon>
        <taxon>Entomophthoromycotina</taxon>
        <taxon>Entomophthoromycetes</taxon>
        <taxon>Entomophthorales</taxon>
        <taxon>Entomophthoraceae</taxon>
        <taxon>Entomophthora</taxon>
    </lineage>
</organism>
<proteinExistence type="predicted"/>
<protein>
    <submittedName>
        <fullName evidence="1">SOSS complex subunit B1</fullName>
    </submittedName>
</protein>
<comment type="caution">
    <text evidence="1">The sequence shown here is derived from an EMBL/GenBank/DDBJ whole genome shotgun (WGS) entry which is preliminary data.</text>
</comment>
<evidence type="ECO:0000313" key="2">
    <source>
        <dbReference type="Proteomes" id="UP001165960"/>
    </source>
</evidence>